<dbReference type="EMBL" id="WBVO01000001">
    <property type="protein sequence ID" value="KAB2814426.1"/>
    <property type="molecule type" value="Genomic_DNA"/>
</dbReference>
<dbReference type="Proteomes" id="UP000468650">
    <property type="component" value="Unassembled WGS sequence"/>
</dbReference>
<reference evidence="2 3" key="1">
    <citation type="submission" date="2019-09" db="EMBL/GenBank/DDBJ databases">
        <title>Genomes of family Cryomorphaceae.</title>
        <authorList>
            <person name="Bowman J.P."/>
        </authorList>
    </citation>
    <scope>NUCLEOTIDE SEQUENCE [LARGE SCALE GENOMIC DNA]</scope>
    <source>
        <strain evidence="2 3">LMG 25704</strain>
    </source>
</reference>
<protein>
    <recommendedName>
        <fullName evidence="1">Peptidase M14 domain-containing protein</fullName>
    </recommendedName>
</protein>
<evidence type="ECO:0000313" key="3">
    <source>
        <dbReference type="Proteomes" id="UP000468650"/>
    </source>
</evidence>
<comment type="caution">
    <text evidence="2">The sequence shown here is derived from an EMBL/GenBank/DDBJ whole genome shotgun (WGS) entry which is preliminary data.</text>
</comment>
<evidence type="ECO:0000313" key="2">
    <source>
        <dbReference type="EMBL" id="KAB2814426.1"/>
    </source>
</evidence>
<keyword evidence="3" id="KW-1185">Reference proteome</keyword>
<dbReference type="InterPro" id="IPR000834">
    <property type="entry name" value="Peptidase_M14"/>
</dbReference>
<dbReference type="AlphaFoldDB" id="A0A6N6RLH7"/>
<gene>
    <name evidence="2" type="ORF">F8C67_01445</name>
</gene>
<dbReference type="GO" id="GO:0006508">
    <property type="term" value="P:proteolysis"/>
    <property type="evidence" value="ECO:0007669"/>
    <property type="project" value="InterPro"/>
</dbReference>
<organism evidence="2 3">
    <name type="scientific">Phaeocystidibacter luteus</name>
    <dbReference type="NCBI Taxonomy" id="911197"/>
    <lineage>
        <taxon>Bacteria</taxon>
        <taxon>Pseudomonadati</taxon>
        <taxon>Bacteroidota</taxon>
        <taxon>Flavobacteriia</taxon>
        <taxon>Flavobacteriales</taxon>
        <taxon>Phaeocystidibacteraceae</taxon>
        <taxon>Phaeocystidibacter</taxon>
    </lineage>
</organism>
<name>A0A6N6RLH7_9FLAO</name>
<evidence type="ECO:0000259" key="1">
    <source>
        <dbReference type="Pfam" id="PF00246"/>
    </source>
</evidence>
<dbReference type="SUPFAM" id="SSF53187">
    <property type="entry name" value="Zn-dependent exopeptidases"/>
    <property type="match status" value="1"/>
</dbReference>
<accession>A0A6N6RLH7</accession>
<dbReference type="Gene3D" id="3.40.630.10">
    <property type="entry name" value="Zn peptidases"/>
    <property type="match status" value="1"/>
</dbReference>
<proteinExistence type="predicted"/>
<dbReference type="GO" id="GO:0008270">
    <property type="term" value="F:zinc ion binding"/>
    <property type="evidence" value="ECO:0007669"/>
    <property type="project" value="InterPro"/>
</dbReference>
<dbReference type="Pfam" id="PF00246">
    <property type="entry name" value="Peptidase_M14"/>
    <property type="match status" value="1"/>
</dbReference>
<feature type="domain" description="Peptidase M14" evidence="1">
    <location>
        <begin position="10"/>
        <end position="94"/>
    </location>
</feature>
<dbReference type="OrthoDB" id="1119199at2"/>
<dbReference type="RefSeq" id="WP_151666006.1">
    <property type="nucleotide sequence ID" value="NZ_WBVO01000001.1"/>
</dbReference>
<dbReference type="GO" id="GO:0004181">
    <property type="term" value="F:metallocarboxypeptidase activity"/>
    <property type="evidence" value="ECO:0007669"/>
    <property type="project" value="InterPro"/>
</dbReference>
<sequence length="362" mass="40854">MLFTNVNYNCKDIGASLEGRSIEEYTWGKGSRGLIAWSQMHGNEATATFAIHDLLLYLQMYTEEAWVKELESRIHFRMIPMVNPDGAERWSRRTALNIDPNRDAVALQAVETQILMDRIKRSGAEVAFNLHDQRNIFHLEKTSDSAVISFLAPSADYERSINPTRRKAMNWIAHLQKSLKEVHAPGAGRYTDEFYPTAFGENVQKLGIPTILIESGAFPNDPNRNKARKLNFYLLLQALLALAYDGLEIDQYAKSDYTSIPLNDDKQWDVLVKDVKIGSDAQTKVDIGIKYNYFPDVSTGKLTFSGVIGDIGDLSNHCALESIDAQGAWFEQGERPPRLDEVATFTLTRGVKEIEFENGVRL</sequence>